<dbReference type="Proteomes" id="UP000441208">
    <property type="component" value="Unassembled WGS sequence"/>
</dbReference>
<keyword evidence="9" id="KW-1185">Reference proteome</keyword>
<evidence type="ECO:0000313" key="3">
    <source>
        <dbReference type="EMBL" id="KAE9059037.1"/>
    </source>
</evidence>
<evidence type="ECO:0000313" key="4">
    <source>
        <dbReference type="EMBL" id="KAE9061762.1"/>
    </source>
</evidence>
<comment type="caution">
    <text evidence="6">The sequence shown here is derived from an EMBL/GenBank/DDBJ whole genome shotgun (WGS) entry which is preliminary data.</text>
</comment>
<name>A0A6A3VF16_9STRA</name>
<dbReference type="Proteomes" id="UP000429523">
    <property type="component" value="Unassembled WGS sequence"/>
</dbReference>
<evidence type="ECO:0000313" key="8">
    <source>
        <dbReference type="Proteomes" id="UP000429523"/>
    </source>
</evidence>
<evidence type="ECO:0000313" key="2">
    <source>
        <dbReference type="EMBL" id="KAE9057756.1"/>
    </source>
</evidence>
<dbReference type="Proteomes" id="UP000440732">
    <property type="component" value="Unassembled WGS sequence"/>
</dbReference>
<gene>
    <name evidence="7" type="ORF">PF001_g31356</name>
    <name evidence="6" type="ORF">PF002_g31686</name>
    <name evidence="5" type="ORF">PF005_g31483</name>
    <name evidence="4" type="ORF">PF006_g31315</name>
    <name evidence="3" type="ORF">PF007_g31084</name>
    <name evidence="1" type="ORF">PF009_g31630</name>
    <name evidence="2" type="ORF">PF010_g31253</name>
</gene>
<proteinExistence type="predicted"/>
<dbReference type="EMBL" id="QXGD01006077">
    <property type="protein sequence ID" value="KAE9164096.1"/>
    <property type="molecule type" value="Genomic_DNA"/>
</dbReference>
<accession>A0A6A3VF16</accession>
<dbReference type="EMBL" id="QXFX01006871">
    <property type="protein sequence ID" value="KAE9057756.1"/>
    <property type="molecule type" value="Genomic_DNA"/>
</dbReference>
<dbReference type="EMBL" id="QXGE01006953">
    <property type="protein sequence ID" value="KAE9264263.1"/>
    <property type="molecule type" value="Genomic_DNA"/>
</dbReference>
<evidence type="ECO:0000313" key="9">
    <source>
        <dbReference type="Proteomes" id="UP000433483"/>
    </source>
</evidence>
<reference evidence="8 9" key="1">
    <citation type="submission" date="2018-08" db="EMBL/GenBank/DDBJ databases">
        <title>Genomic investigation of the strawberry pathogen Phytophthora fragariae indicates pathogenicity is determined by transcriptional variation in three key races.</title>
        <authorList>
            <person name="Adams T.M."/>
            <person name="Armitage A.D."/>
            <person name="Sobczyk M.K."/>
            <person name="Bates H.J."/>
            <person name="Dunwell J.M."/>
            <person name="Nellist C.F."/>
            <person name="Harrison R.J."/>
        </authorList>
    </citation>
    <scope>NUCLEOTIDE SEQUENCE [LARGE SCALE GENOMIC DNA]</scope>
    <source>
        <strain evidence="7 10">A4</strain>
        <strain evidence="6 11">BC-1</strain>
        <strain evidence="5 9">NOV-27</strain>
        <strain evidence="4 12">NOV-5</strain>
        <strain evidence="3 13">NOV-71</strain>
        <strain evidence="1 8">NOV-9</strain>
        <strain evidence="2 14">ONT-3</strain>
    </source>
</reference>
<evidence type="ECO:0000313" key="14">
    <source>
        <dbReference type="Proteomes" id="UP000488956"/>
    </source>
</evidence>
<evidence type="ECO:0000313" key="11">
    <source>
        <dbReference type="Proteomes" id="UP000440367"/>
    </source>
</evidence>
<evidence type="ECO:0000313" key="7">
    <source>
        <dbReference type="EMBL" id="KAE9264263.1"/>
    </source>
</evidence>
<evidence type="ECO:0000313" key="10">
    <source>
        <dbReference type="Proteomes" id="UP000437068"/>
    </source>
</evidence>
<evidence type="ECO:0000313" key="12">
    <source>
        <dbReference type="Proteomes" id="UP000440732"/>
    </source>
</evidence>
<dbReference type="EMBL" id="QXGB01006437">
    <property type="protein sequence ID" value="KAE9160837.1"/>
    <property type="molecule type" value="Genomic_DNA"/>
</dbReference>
<organism evidence="6 11">
    <name type="scientific">Phytophthora fragariae</name>
    <dbReference type="NCBI Taxonomy" id="53985"/>
    <lineage>
        <taxon>Eukaryota</taxon>
        <taxon>Sar</taxon>
        <taxon>Stramenopiles</taxon>
        <taxon>Oomycota</taxon>
        <taxon>Peronosporomycetes</taxon>
        <taxon>Peronosporales</taxon>
        <taxon>Peronosporaceae</taxon>
        <taxon>Phytophthora</taxon>
    </lineage>
</organism>
<evidence type="ECO:0000313" key="6">
    <source>
        <dbReference type="EMBL" id="KAE9164096.1"/>
    </source>
</evidence>
<dbReference type="Proteomes" id="UP000440367">
    <property type="component" value="Unassembled WGS sequence"/>
</dbReference>
<dbReference type="Proteomes" id="UP000433483">
    <property type="component" value="Unassembled WGS sequence"/>
</dbReference>
<evidence type="ECO:0000313" key="1">
    <source>
        <dbReference type="EMBL" id="KAE8918053.1"/>
    </source>
</evidence>
<evidence type="ECO:0000313" key="13">
    <source>
        <dbReference type="Proteomes" id="UP000441208"/>
    </source>
</evidence>
<dbReference type="EMBL" id="QXFZ01006260">
    <property type="protein sequence ID" value="KAE9059037.1"/>
    <property type="molecule type" value="Genomic_DNA"/>
</dbReference>
<dbReference type="Proteomes" id="UP000488956">
    <property type="component" value="Unassembled WGS sequence"/>
</dbReference>
<dbReference type="EMBL" id="QXGF01006231">
    <property type="protein sequence ID" value="KAE8918053.1"/>
    <property type="molecule type" value="Genomic_DNA"/>
</dbReference>
<protein>
    <submittedName>
        <fullName evidence="6">Uncharacterized protein</fullName>
    </submittedName>
</protein>
<evidence type="ECO:0000313" key="5">
    <source>
        <dbReference type="EMBL" id="KAE9160837.1"/>
    </source>
</evidence>
<dbReference type="EMBL" id="QXGA01006860">
    <property type="protein sequence ID" value="KAE9061762.1"/>
    <property type="molecule type" value="Genomic_DNA"/>
</dbReference>
<sequence length="104" mass="11796">MRDPGVPPSVSVAYDLPGSFQRQRRPSNEGDVVELELRCNRVLVWDEVKVDDHFELILTKSEIDKVAKDVKHGHKKFAPEFAVRLQFEFANPQDLTKLPPDAAA</sequence>
<dbReference type="Proteomes" id="UP000437068">
    <property type="component" value="Unassembled WGS sequence"/>
</dbReference>
<dbReference type="AlphaFoldDB" id="A0A6A3VF16"/>